<organism evidence="3 4">
    <name type="scientific">Didymodactylos carnosus</name>
    <dbReference type="NCBI Taxonomy" id="1234261"/>
    <lineage>
        <taxon>Eukaryota</taxon>
        <taxon>Metazoa</taxon>
        <taxon>Spiralia</taxon>
        <taxon>Gnathifera</taxon>
        <taxon>Rotifera</taxon>
        <taxon>Eurotatoria</taxon>
        <taxon>Bdelloidea</taxon>
        <taxon>Philodinida</taxon>
        <taxon>Philodinidae</taxon>
        <taxon>Didymodactylos</taxon>
    </lineage>
</organism>
<keyword evidence="1" id="KW-0378">Hydrolase</keyword>
<evidence type="ECO:0000313" key="2">
    <source>
        <dbReference type="EMBL" id="CAF0844180.1"/>
    </source>
</evidence>
<dbReference type="Gene3D" id="3.40.50.1110">
    <property type="entry name" value="SGNH hydrolase"/>
    <property type="match status" value="1"/>
</dbReference>
<dbReference type="InterPro" id="IPR036514">
    <property type="entry name" value="SGNH_hydro_sf"/>
</dbReference>
<dbReference type="PANTHER" id="PTHR45648:SF22">
    <property type="entry name" value="GDSL LIPASE_ACYLHYDROLASE FAMILY PROTEIN (AFU_ORTHOLOGUE AFUA_4G14700)"/>
    <property type="match status" value="1"/>
</dbReference>
<comment type="caution">
    <text evidence="3">The sequence shown here is derived from an EMBL/GenBank/DDBJ whole genome shotgun (WGS) entry which is preliminary data.</text>
</comment>
<gene>
    <name evidence="2" type="ORF">OVA965_LOCUS6802</name>
    <name evidence="3" type="ORF">TMI583_LOCUS6798</name>
</gene>
<dbReference type="InterPro" id="IPR001087">
    <property type="entry name" value="GDSL"/>
</dbReference>
<evidence type="ECO:0000256" key="1">
    <source>
        <dbReference type="ARBA" id="ARBA00022801"/>
    </source>
</evidence>
<dbReference type="GO" id="GO:0016788">
    <property type="term" value="F:hydrolase activity, acting on ester bonds"/>
    <property type="evidence" value="ECO:0007669"/>
    <property type="project" value="InterPro"/>
</dbReference>
<dbReference type="EMBL" id="CAJNOK010002090">
    <property type="protein sequence ID" value="CAF0844180.1"/>
    <property type="molecule type" value="Genomic_DNA"/>
</dbReference>
<accession>A0A8S2HCL9</accession>
<dbReference type="Pfam" id="PF00657">
    <property type="entry name" value="Lipase_GDSL"/>
    <property type="match status" value="1"/>
</dbReference>
<dbReference type="PANTHER" id="PTHR45648">
    <property type="entry name" value="GDSL LIPASE/ACYLHYDROLASE FAMILY PROTEIN (AFU_ORTHOLOGUE AFUA_4G14700)"/>
    <property type="match status" value="1"/>
</dbReference>
<dbReference type="Proteomes" id="UP000677228">
    <property type="component" value="Unassembled WGS sequence"/>
</dbReference>
<evidence type="ECO:0000313" key="3">
    <source>
        <dbReference type="EMBL" id="CAF3629285.1"/>
    </source>
</evidence>
<dbReference type="AlphaFoldDB" id="A0A8S2HCL9"/>
<dbReference type="Proteomes" id="UP000682733">
    <property type="component" value="Unassembled WGS sequence"/>
</dbReference>
<dbReference type="CDD" id="cd01846">
    <property type="entry name" value="fatty_acyltransferase_like"/>
    <property type="match status" value="1"/>
</dbReference>
<evidence type="ECO:0000313" key="4">
    <source>
        <dbReference type="Proteomes" id="UP000682733"/>
    </source>
</evidence>
<reference evidence="3" key="1">
    <citation type="submission" date="2021-02" db="EMBL/GenBank/DDBJ databases">
        <authorList>
            <person name="Nowell W R."/>
        </authorList>
    </citation>
    <scope>NUCLEOTIDE SEQUENCE</scope>
</reference>
<dbReference type="SUPFAM" id="SSF52266">
    <property type="entry name" value="SGNH hydrolase"/>
    <property type="match status" value="1"/>
</dbReference>
<dbReference type="InterPro" id="IPR051058">
    <property type="entry name" value="GDSL_Est/Lipase"/>
</dbReference>
<sequence length="266" mass="30538">MGCSVSEYCNTFNKITNRTYPPSPPYFNGTYSNGKNWIAQLISKINSERYRKQQRVQLDNYAYGGATTDNNIVHGYTNGMRLVPSVIEQIQMYKNQSETDDSQQVFVIWAGANDFLENNSLSYQTIVASLINCVKLLLSYNAKRILVFNEPPAQYSPQFRLTGSAQQQYIANFINAGNQLLSNEITKLKNVNNCVVIADVYLVTNDMIMNPAKYGFENNTTNCLDQLVVCSSPDKYIFWDTIHYTTHTHEFIAQYIYEQLKQLKWI</sequence>
<name>A0A8S2HCL9_9BILA</name>
<proteinExistence type="predicted"/>
<protein>
    <submittedName>
        <fullName evidence="3">Uncharacterized protein</fullName>
    </submittedName>
</protein>
<dbReference type="EMBL" id="CAJOBA010002090">
    <property type="protein sequence ID" value="CAF3629285.1"/>
    <property type="molecule type" value="Genomic_DNA"/>
</dbReference>